<name>A0AAX3E8K2_9EURY</name>
<dbReference type="GeneID" id="4847269"/>
<gene>
    <name evidence="2" type="ORF">OH143_00275</name>
</gene>
<dbReference type="InterPro" id="IPR052552">
    <property type="entry name" value="YeaO-like"/>
</dbReference>
<dbReference type="KEGG" id="msum:OH143_00275"/>
<evidence type="ECO:0000313" key="2">
    <source>
        <dbReference type="EMBL" id="UYU18558.1"/>
    </source>
</evidence>
<dbReference type="PANTHER" id="PTHR36849">
    <property type="entry name" value="CYTOPLASMIC PROTEIN-RELATED"/>
    <property type="match status" value="1"/>
</dbReference>
<sequence length="120" mass="14187">MLRTKRIYKEPSKDDGTRVLVDRIWPRGVSKEKASLDRWEKDLAPSSELRRWFGHDPAKWEEFLRRYRAELEGKEEKLARLRQEATDATVTLLYAARDEEHNNAVALKRYIEEEIAGRSS</sequence>
<dbReference type="PANTHER" id="PTHR36849:SF1">
    <property type="entry name" value="CYTOPLASMIC PROTEIN"/>
    <property type="match status" value="1"/>
</dbReference>
<dbReference type="RefSeq" id="WP_011844053.1">
    <property type="nucleotide sequence ID" value="NZ_CP109831.1"/>
</dbReference>
<feature type="coiled-coil region" evidence="1">
    <location>
        <begin position="64"/>
        <end position="91"/>
    </location>
</feature>
<keyword evidence="1" id="KW-0175">Coiled coil</keyword>
<dbReference type="GeneID" id="76729281"/>
<dbReference type="AlphaFoldDB" id="A0AAX3E8K2"/>
<proteinExistence type="predicted"/>
<keyword evidence="3" id="KW-1185">Reference proteome</keyword>
<reference evidence="2" key="1">
    <citation type="submission" date="2022-10" db="EMBL/GenBank/DDBJ databases">
        <title>Complete genome of Methanoculleus submarinus DSM 15122.</title>
        <authorList>
            <person name="Chen S.-C."/>
            <person name="Lai S.-J."/>
            <person name="You Y.-T."/>
        </authorList>
    </citation>
    <scope>NUCLEOTIDE SEQUENCE</scope>
    <source>
        <strain evidence="2">DSM 15122</strain>
    </source>
</reference>
<organism evidence="2 3">
    <name type="scientific">Methanoculleus submarinus</name>
    <dbReference type="NCBI Taxonomy" id="204050"/>
    <lineage>
        <taxon>Archaea</taxon>
        <taxon>Methanobacteriati</taxon>
        <taxon>Methanobacteriota</taxon>
        <taxon>Stenosarchaea group</taxon>
        <taxon>Methanomicrobia</taxon>
        <taxon>Methanomicrobiales</taxon>
        <taxon>Methanomicrobiaceae</taxon>
        <taxon>Methanoculleus</taxon>
    </lineage>
</organism>
<dbReference type="Proteomes" id="UP001156196">
    <property type="component" value="Chromosome"/>
</dbReference>
<dbReference type="Pfam" id="PF22752">
    <property type="entry name" value="DUF488-N3i"/>
    <property type="match status" value="1"/>
</dbReference>
<dbReference type="EMBL" id="CP109831">
    <property type="protein sequence ID" value="UYU18558.1"/>
    <property type="molecule type" value="Genomic_DNA"/>
</dbReference>
<evidence type="ECO:0000256" key="1">
    <source>
        <dbReference type="SAM" id="Coils"/>
    </source>
</evidence>
<protein>
    <submittedName>
        <fullName evidence="2">DUF488 domain-containing protein</fullName>
    </submittedName>
</protein>
<evidence type="ECO:0000313" key="3">
    <source>
        <dbReference type="Proteomes" id="UP001156196"/>
    </source>
</evidence>
<accession>A0AAX3E8K2</accession>